<proteinExistence type="predicted"/>
<dbReference type="InterPro" id="IPR025857">
    <property type="entry name" value="MacB_PCD"/>
</dbReference>
<keyword evidence="5 6" id="KW-0472">Membrane</keyword>
<organism evidence="9 10">
    <name type="scientific">Spirosoma validum</name>
    <dbReference type="NCBI Taxonomy" id="2771355"/>
    <lineage>
        <taxon>Bacteria</taxon>
        <taxon>Pseudomonadati</taxon>
        <taxon>Bacteroidota</taxon>
        <taxon>Cytophagia</taxon>
        <taxon>Cytophagales</taxon>
        <taxon>Cytophagaceae</taxon>
        <taxon>Spirosoma</taxon>
    </lineage>
</organism>
<gene>
    <name evidence="9" type="ORF">IC230_32830</name>
</gene>
<feature type="transmembrane region" description="Helical" evidence="6">
    <location>
        <begin position="310"/>
        <end position="332"/>
    </location>
</feature>
<reference evidence="9" key="1">
    <citation type="submission" date="2020-09" db="EMBL/GenBank/DDBJ databases">
        <authorList>
            <person name="Kim M.K."/>
        </authorList>
    </citation>
    <scope>NUCLEOTIDE SEQUENCE</scope>
    <source>
        <strain evidence="9">BT704</strain>
    </source>
</reference>
<evidence type="ECO:0000313" key="10">
    <source>
        <dbReference type="Proteomes" id="UP000653797"/>
    </source>
</evidence>
<name>A0A927B8I8_9BACT</name>
<evidence type="ECO:0000256" key="3">
    <source>
        <dbReference type="ARBA" id="ARBA00022692"/>
    </source>
</evidence>
<feature type="transmembrane region" description="Helical" evidence="6">
    <location>
        <begin position="452"/>
        <end position="475"/>
    </location>
</feature>
<evidence type="ECO:0000256" key="1">
    <source>
        <dbReference type="ARBA" id="ARBA00004651"/>
    </source>
</evidence>
<feature type="domain" description="ABC3 transporter permease C-terminal" evidence="7">
    <location>
        <begin position="316"/>
        <end position="433"/>
    </location>
</feature>
<feature type="domain" description="MacB-like periplasmic core" evidence="8">
    <location>
        <begin position="43"/>
        <end position="233"/>
    </location>
</feature>
<evidence type="ECO:0000259" key="7">
    <source>
        <dbReference type="Pfam" id="PF02687"/>
    </source>
</evidence>
<evidence type="ECO:0000256" key="4">
    <source>
        <dbReference type="ARBA" id="ARBA00022989"/>
    </source>
</evidence>
<dbReference type="AlphaFoldDB" id="A0A927B8I8"/>
<comment type="caution">
    <text evidence="9">The sequence shown here is derived from an EMBL/GenBank/DDBJ whole genome shotgun (WGS) entry which is preliminary data.</text>
</comment>
<evidence type="ECO:0000256" key="6">
    <source>
        <dbReference type="SAM" id="Phobius"/>
    </source>
</evidence>
<dbReference type="RefSeq" id="WP_191043325.1">
    <property type="nucleotide sequence ID" value="NZ_JACXAA010000028.1"/>
</dbReference>
<dbReference type="InterPro" id="IPR003838">
    <property type="entry name" value="ABC3_permease_C"/>
</dbReference>
<keyword evidence="2" id="KW-1003">Cell membrane</keyword>
<dbReference type="GO" id="GO:0005886">
    <property type="term" value="C:plasma membrane"/>
    <property type="evidence" value="ECO:0007669"/>
    <property type="project" value="UniProtKB-SubCell"/>
</dbReference>
<keyword evidence="4 6" id="KW-1133">Transmembrane helix</keyword>
<feature type="domain" description="ABC3 transporter permease C-terminal" evidence="7">
    <location>
        <begin position="718"/>
        <end position="830"/>
    </location>
</feature>
<dbReference type="PANTHER" id="PTHR30572:SF18">
    <property type="entry name" value="ABC-TYPE MACROLIDE FAMILY EXPORT SYSTEM PERMEASE COMPONENT 2"/>
    <property type="match status" value="1"/>
</dbReference>
<dbReference type="GO" id="GO:0022857">
    <property type="term" value="F:transmembrane transporter activity"/>
    <property type="evidence" value="ECO:0007669"/>
    <property type="project" value="TreeGrafter"/>
</dbReference>
<evidence type="ECO:0000256" key="5">
    <source>
        <dbReference type="ARBA" id="ARBA00023136"/>
    </source>
</evidence>
<dbReference type="Proteomes" id="UP000653797">
    <property type="component" value="Unassembled WGS sequence"/>
</dbReference>
<evidence type="ECO:0000313" key="9">
    <source>
        <dbReference type="EMBL" id="MBD2757701.1"/>
    </source>
</evidence>
<keyword evidence="3 6" id="KW-0812">Transmembrane</keyword>
<feature type="transmembrane region" description="Helical" evidence="6">
    <location>
        <begin position="407"/>
        <end position="431"/>
    </location>
</feature>
<feature type="transmembrane region" description="Helical" evidence="6">
    <location>
        <begin position="714"/>
        <end position="737"/>
    </location>
</feature>
<dbReference type="InterPro" id="IPR050250">
    <property type="entry name" value="Macrolide_Exporter_MacB"/>
</dbReference>
<dbReference type="Pfam" id="PF12704">
    <property type="entry name" value="MacB_PCD"/>
    <property type="match status" value="1"/>
</dbReference>
<comment type="subcellular location">
    <subcellularLocation>
        <location evidence="1">Cell membrane</location>
        <topology evidence="1">Multi-pass membrane protein</topology>
    </subcellularLocation>
</comment>
<dbReference type="EMBL" id="JACXAA010000028">
    <property type="protein sequence ID" value="MBD2757701.1"/>
    <property type="molecule type" value="Genomic_DNA"/>
</dbReference>
<evidence type="ECO:0000259" key="8">
    <source>
        <dbReference type="Pfam" id="PF12704"/>
    </source>
</evidence>
<feature type="transmembrane region" description="Helical" evidence="6">
    <location>
        <begin position="44"/>
        <end position="64"/>
    </location>
</feature>
<dbReference type="PANTHER" id="PTHR30572">
    <property type="entry name" value="MEMBRANE COMPONENT OF TRANSPORTER-RELATED"/>
    <property type="match status" value="1"/>
</dbReference>
<feature type="transmembrane region" description="Helical" evidence="6">
    <location>
        <begin position="366"/>
        <end position="387"/>
    </location>
</feature>
<keyword evidence="10" id="KW-1185">Reference proteome</keyword>
<protein>
    <submittedName>
        <fullName evidence="9">ABC transporter permease</fullName>
    </submittedName>
</protein>
<dbReference type="Pfam" id="PF02687">
    <property type="entry name" value="FtsX"/>
    <property type="match status" value="2"/>
</dbReference>
<evidence type="ECO:0000256" key="2">
    <source>
        <dbReference type="ARBA" id="ARBA00022475"/>
    </source>
</evidence>
<feature type="transmembrane region" description="Helical" evidence="6">
    <location>
        <begin position="758"/>
        <end position="783"/>
    </location>
</feature>
<accession>A0A927B8I8</accession>
<sequence>MIPSPNGNRFVGPAAKLNRFTNSMLNNYVKSAWRSVKRQKLASFINLLGLIVSVTSCVLIMLYVQHELSYDNYHLKANRIFQLTTQLTVDGKESHTAWAPNFIGQQLKADYPEVEEVIRLQANLGHVSFKLAAQPTPKAPRVISLDQVYTVYDPTFLTVFTYPLLTGDPKTALVRPGSLVMTEGVARRLFGNDWNQGKGVVGQLLQSGGNSYQITGVLRDIPSNTDMPFQVLIAQEPGKLEKQAWCSSYVLFKQTASGSDFSPKLAQVAQPIQADFAKRGGHITFVLENLRDIHLEESKLFDTPKANQSYLLIFSLVAGFLLLIASINYINLSLAQSVGRSREVGVRKAIGAARFQVLIQFLSESLLLTGLAIVLSLLLVTLLLPVYNQITDMHFTLSSLLTWPMGGLLGAIFVIVGVLAGSYPAFYLASLQPVTALKGKLGAGSKSARAQISQLLVVLQFTISITIIIGTLVVYKQLHYLQQKNLGFQGGQVLVLDIPQEAVNTGTTASLQKALSGLAYVQSVALIGSHSLPSQEMNLSAFNLERDGKMLPLPQRSIDVDENYLTVLGIPLLAGRNVVDARMSSVKYGEVVHEVLVNEALVSKMGWKVEAAIGKSISQGPLGAETWRGRVVGVVKNFHFQSPQQPIEPMVLQNNAWQGPEKVLVRLSTGALKDQLNLVESQWKQILPDHAFEVTFLDATFAQQYRQEQRLVRIFTYFSLLTIVVACLGLFGLSSFATAQRTKEIGVRKVMGAGSYSLIYLLSRQFILLVSLSILLASPLAWFTMQRWLQDFAYHISIGPGEFILAGIIAFLIASLTTSYHAIRLARTNPVRALRYE</sequence>
<feature type="transmembrane region" description="Helical" evidence="6">
    <location>
        <begin position="803"/>
        <end position="823"/>
    </location>
</feature>